<dbReference type="Proteomes" id="UP000607653">
    <property type="component" value="Unassembled WGS sequence"/>
</dbReference>
<dbReference type="EMBL" id="DUZY01000006">
    <property type="protein sequence ID" value="DAD43335.1"/>
    <property type="molecule type" value="Genomic_DNA"/>
</dbReference>
<evidence type="ECO:0000313" key="1">
    <source>
        <dbReference type="EMBL" id="DAD43335.1"/>
    </source>
</evidence>
<keyword evidence="2" id="KW-1185">Reference proteome</keyword>
<dbReference type="AlphaFoldDB" id="A0A822ZIN7"/>
<reference evidence="1 2" key="1">
    <citation type="journal article" date="2020" name="Mol. Biol. Evol.">
        <title>Distinct Expression and Methylation Patterns for Genes with Different Fates following a Single Whole-Genome Duplication in Flowering Plants.</title>
        <authorList>
            <person name="Shi T."/>
            <person name="Rahmani R.S."/>
            <person name="Gugger P.F."/>
            <person name="Wang M."/>
            <person name="Li H."/>
            <person name="Zhang Y."/>
            <person name="Li Z."/>
            <person name="Wang Q."/>
            <person name="Van de Peer Y."/>
            <person name="Marchal K."/>
            <person name="Chen J."/>
        </authorList>
    </citation>
    <scope>NUCLEOTIDE SEQUENCE [LARGE SCALE GENOMIC DNA]</scope>
    <source>
        <tissue evidence="1">Leaf</tissue>
    </source>
</reference>
<sequence length="101" mass="11428">MENAESLLVPLQVKLKVGRTWGSLEPFQVEQYKEKIPYIAFLNYTKKCLSSSVGIQMLEELSNGGGSGKFMLVGQKIHCHMHEKSCLYQQPLPSFRSHLEG</sequence>
<name>A0A822ZIN7_NELNU</name>
<comment type="caution">
    <text evidence="1">The sequence shown here is derived from an EMBL/GenBank/DDBJ whole genome shotgun (WGS) entry which is preliminary data.</text>
</comment>
<gene>
    <name evidence="1" type="ORF">HUJ06_001565</name>
</gene>
<evidence type="ECO:0000313" key="2">
    <source>
        <dbReference type="Proteomes" id="UP000607653"/>
    </source>
</evidence>
<accession>A0A822ZIN7</accession>
<protein>
    <submittedName>
        <fullName evidence="1">Uncharacterized protein</fullName>
    </submittedName>
</protein>
<organism evidence="1 2">
    <name type="scientific">Nelumbo nucifera</name>
    <name type="common">Sacred lotus</name>
    <dbReference type="NCBI Taxonomy" id="4432"/>
    <lineage>
        <taxon>Eukaryota</taxon>
        <taxon>Viridiplantae</taxon>
        <taxon>Streptophyta</taxon>
        <taxon>Embryophyta</taxon>
        <taxon>Tracheophyta</taxon>
        <taxon>Spermatophyta</taxon>
        <taxon>Magnoliopsida</taxon>
        <taxon>Proteales</taxon>
        <taxon>Nelumbonaceae</taxon>
        <taxon>Nelumbo</taxon>
    </lineage>
</organism>
<proteinExistence type="predicted"/>